<proteinExistence type="predicted"/>
<dbReference type="RefSeq" id="WP_022201750.1">
    <property type="nucleotide sequence ID" value="NZ_CATYWZ010000138.1"/>
</dbReference>
<evidence type="ECO:0000313" key="3">
    <source>
        <dbReference type="Proteomes" id="UP000095512"/>
    </source>
</evidence>
<keyword evidence="1" id="KW-1133">Transmembrane helix</keyword>
<evidence type="ECO:0000256" key="1">
    <source>
        <dbReference type="SAM" id="Phobius"/>
    </source>
</evidence>
<feature type="transmembrane region" description="Helical" evidence="1">
    <location>
        <begin position="150"/>
        <end position="171"/>
    </location>
</feature>
<protein>
    <submittedName>
        <fullName evidence="2">Uncharacterized membrane protein</fullName>
    </submittedName>
</protein>
<feature type="transmembrane region" description="Helical" evidence="1">
    <location>
        <begin position="12"/>
        <end position="28"/>
    </location>
</feature>
<dbReference type="EMBL" id="CZAB01000046">
    <property type="protein sequence ID" value="CUP70949.1"/>
    <property type="molecule type" value="Genomic_DNA"/>
</dbReference>
<feature type="transmembrane region" description="Helical" evidence="1">
    <location>
        <begin position="123"/>
        <end position="144"/>
    </location>
</feature>
<keyword evidence="1" id="KW-0812">Transmembrane</keyword>
<dbReference type="Proteomes" id="UP000095512">
    <property type="component" value="Unassembled WGS sequence"/>
</dbReference>
<reference evidence="2 3" key="1">
    <citation type="submission" date="2015-09" db="EMBL/GenBank/DDBJ databases">
        <authorList>
            <consortium name="Pathogen Informatics"/>
        </authorList>
    </citation>
    <scope>NUCLEOTIDE SEQUENCE [LARGE SCALE GENOMIC DNA]</scope>
    <source>
        <strain evidence="2 3">2789STDY5834865</strain>
    </source>
</reference>
<keyword evidence="1" id="KW-0472">Membrane</keyword>
<organism evidence="2 3">
    <name type="scientific">Enterocloster clostridioformis</name>
    <dbReference type="NCBI Taxonomy" id="1531"/>
    <lineage>
        <taxon>Bacteria</taxon>
        <taxon>Bacillati</taxon>
        <taxon>Bacillota</taxon>
        <taxon>Clostridia</taxon>
        <taxon>Lachnospirales</taxon>
        <taxon>Lachnospiraceae</taxon>
        <taxon>Enterocloster</taxon>
    </lineage>
</organism>
<sequence length="188" mass="20460">MNHAQLFNNKKTLRWAVVLSVIVNWIFLEMNAVNLAGNYSAVYDGWANGKAVYIILVVQNGWAGGAVKAISLTPLTVAIFFAAISTAINYAQGFNDRVLNGYQKRTGEDPEVSKAKRNRRGAVLTFVYICLTWVISQAGLTALVSKGLTAASYINLFTPILPTVMNVIIGWPDGAYDSGRKVQAGTEK</sequence>
<gene>
    <name evidence="2" type="ORF">ERS852480_03906</name>
</gene>
<accession>A0A174QL85</accession>
<evidence type="ECO:0000313" key="2">
    <source>
        <dbReference type="EMBL" id="CUP70949.1"/>
    </source>
</evidence>
<name>A0A174QL85_9FIRM</name>
<feature type="transmembrane region" description="Helical" evidence="1">
    <location>
        <begin position="69"/>
        <end position="91"/>
    </location>
</feature>
<dbReference type="AlphaFoldDB" id="A0A174QL85"/>